<reference evidence="2" key="1">
    <citation type="submission" date="2021-06" db="EMBL/GenBank/DDBJ databases">
        <authorList>
            <person name="Hodson N. C."/>
            <person name="Mongue J. A."/>
            <person name="Jaron S. K."/>
        </authorList>
    </citation>
    <scope>NUCLEOTIDE SEQUENCE</scope>
</reference>
<sequence length="239" mass="26942">MEHQLLESRIYQKPQLQPYQFRRKVCNPCACCCFGSCSLRMNAGIIAVVAFTLALINGLLFELTIPDDCSEAKRADICEGELYINAKDGIFVCRKFLISFSCIYSILTALTAVVMGVTIFWRMAQWAIAAAILWAISTASFIVMESLWILYLQNWPDLARTKLDYNFGETRQTYPAIAVTRILVLGTLQMYFAICCIQLGKQIKAGEDLDPVLFFLDPLPPSMEFPNPLSVPNDNPNRV</sequence>
<organism evidence="2 3">
    <name type="scientific">Allacma fusca</name>
    <dbReference type="NCBI Taxonomy" id="39272"/>
    <lineage>
        <taxon>Eukaryota</taxon>
        <taxon>Metazoa</taxon>
        <taxon>Ecdysozoa</taxon>
        <taxon>Arthropoda</taxon>
        <taxon>Hexapoda</taxon>
        <taxon>Collembola</taxon>
        <taxon>Symphypleona</taxon>
        <taxon>Sminthuridae</taxon>
        <taxon>Allacma</taxon>
    </lineage>
</organism>
<dbReference type="AlphaFoldDB" id="A0A8J2LH29"/>
<gene>
    <name evidence="2" type="ORF">AFUS01_LOCUS44736</name>
</gene>
<keyword evidence="1" id="KW-0472">Membrane</keyword>
<feature type="transmembrane region" description="Helical" evidence="1">
    <location>
        <begin position="173"/>
        <end position="194"/>
    </location>
</feature>
<keyword evidence="1" id="KW-1133">Transmembrane helix</keyword>
<evidence type="ECO:0000256" key="1">
    <source>
        <dbReference type="SAM" id="Phobius"/>
    </source>
</evidence>
<accession>A0A8J2LH29</accession>
<keyword evidence="3" id="KW-1185">Reference proteome</keyword>
<feature type="transmembrane region" description="Helical" evidence="1">
    <location>
        <begin position="127"/>
        <end position="152"/>
    </location>
</feature>
<evidence type="ECO:0000313" key="2">
    <source>
        <dbReference type="EMBL" id="CAG7835353.1"/>
    </source>
</evidence>
<keyword evidence="1" id="KW-0812">Transmembrane</keyword>
<feature type="transmembrane region" description="Helical" evidence="1">
    <location>
        <begin position="96"/>
        <end position="121"/>
    </location>
</feature>
<feature type="transmembrane region" description="Helical" evidence="1">
    <location>
        <begin position="44"/>
        <end position="65"/>
    </location>
</feature>
<name>A0A8J2LH29_9HEXA</name>
<comment type="caution">
    <text evidence="2">The sequence shown here is derived from an EMBL/GenBank/DDBJ whole genome shotgun (WGS) entry which is preliminary data.</text>
</comment>
<dbReference type="Proteomes" id="UP000708208">
    <property type="component" value="Unassembled WGS sequence"/>
</dbReference>
<proteinExistence type="predicted"/>
<evidence type="ECO:0000313" key="3">
    <source>
        <dbReference type="Proteomes" id="UP000708208"/>
    </source>
</evidence>
<protein>
    <submittedName>
        <fullName evidence="2">Uncharacterized protein</fullName>
    </submittedName>
</protein>
<dbReference type="EMBL" id="CAJVCH010570606">
    <property type="protein sequence ID" value="CAG7835353.1"/>
    <property type="molecule type" value="Genomic_DNA"/>
</dbReference>